<evidence type="ECO:0000256" key="2">
    <source>
        <dbReference type="ARBA" id="ARBA00022741"/>
    </source>
</evidence>
<evidence type="ECO:0000259" key="11">
    <source>
        <dbReference type="PROSITE" id="PS51192"/>
    </source>
</evidence>
<dbReference type="PROSITE" id="PS00039">
    <property type="entry name" value="DEAD_ATP_HELICASE"/>
    <property type="match status" value="1"/>
</dbReference>
<dbReference type="Pfam" id="PF00270">
    <property type="entry name" value="DEAD"/>
    <property type="match status" value="1"/>
</dbReference>
<feature type="compositionally biased region" description="Basic and acidic residues" evidence="10">
    <location>
        <begin position="101"/>
        <end position="116"/>
    </location>
</feature>
<dbReference type="InterPro" id="IPR000629">
    <property type="entry name" value="RNA-helicase_DEAD-box_CS"/>
</dbReference>
<evidence type="ECO:0000259" key="12">
    <source>
        <dbReference type="PROSITE" id="PS51194"/>
    </source>
</evidence>
<dbReference type="GO" id="GO:0003723">
    <property type="term" value="F:RNA binding"/>
    <property type="evidence" value="ECO:0007669"/>
    <property type="project" value="UniProtKB-KW"/>
</dbReference>
<dbReference type="SMART" id="SM00490">
    <property type="entry name" value="HELICc"/>
    <property type="match status" value="1"/>
</dbReference>
<accession>A0AAJ8LJL4</accession>
<dbReference type="FunFam" id="3.40.50.300:FF:000849">
    <property type="entry name" value="ATP-dependent RNA helicase DBP5"/>
    <property type="match status" value="1"/>
</dbReference>
<dbReference type="GO" id="GO:0003724">
    <property type="term" value="F:RNA helicase activity"/>
    <property type="evidence" value="ECO:0007669"/>
    <property type="project" value="UniProtKB-EC"/>
</dbReference>
<evidence type="ECO:0000256" key="6">
    <source>
        <dbReference type="ARBA" id="ARBA00022884"/>
    </source>
</evidence>
<dbReference type="GeneID" id="43588095"/>
<evidence type="ECO:0000256" key="5">
    <source>
        <dbReference type="ARBA" id="ARBA00022840"/>
    </source>
</evidence>
<dbReference type="EC" id="3.6.4.13" evidence="1"/>
<reference evidence="14" key="1">
    <citation type="submission" date="2017-08" db="EMBL/GenBank/DDBJ databases">
        <authorList>
            <person name="Cuomo C."/>
            <person name="Billmyre B."/>
            <person name="Heitman J."/>
        </authorList>
    </citation>
    <scope>NUCLEOTIDE SEQUENCE</scope>
    <source>
        <strain evidence="14">CBS 12478</strain>
    </source>
</reference>
<keyword evidence="2 9" id="KW-0547">Nucleotide-binding</keyword>
<dbReference type="PROSITE" id="PS51194">
    <property type="entry name" value="HELICASE_CTER"/>
    <property type="match status" value="1"/>
</dbReference>
<evidence type="ECO:0000313" key="15">
    <source>
        <dbReference type="Proteomes" id="UP000322225"/>
    </source>
</evidence>
<feature type="compositionally biased region" description="Low complexity" evidence="10">
    <location>
        <begin position="73"/>
        <end position="100"/>
    </location>
</feature>
<dbReference type="Pfam" id="PF00271">
    <property type="entry name" value="Helicase_C"/>
    <property type="match status" value="1"/>
</dbReference>
<feature type="domain" description="Helicase ATP-binding" evidence="11">
    <location>
        <begin position="214"/>
        <end position="383"/>
    </location>
</feature>
<dbReference type="KEGG" id="ksn:43588095"/>
<evidence type="ECO:0000256" key="10">
    <source>
        <dbReference type="SAM" id="MobiDB-lite"/>
    </source>
</evidence>
<dbReference type="CDD" id="cd18787">
    <property type="entry name" value="SF2_C_DEAD"/>
    <property type="match status" value="1"/>
</dbReference>
<sequence length="580" mass="63022">MSYGANIQPGIPEADDAPIASLASRISGLSTSNTPHPPSSSDSQPQSPPVRPKPNTSNNLFGKALAGVKSDRASAPSPSTSTATSTPAPAPVAATAAAPAEESKKNVELLPAKEEGKDKMTNLMDEQDGWGEPAQNGNGEKKEVVDTSMSEASGLISNEFQVEVKLADLQADPNSPLYSVQTFEQLNLHEDLMKGIYAVGFKKPSKIQEVALPLLLSNPPRNLIGQSQSGTGKTAAFSLNMLSRVDPAMMTPQAICLAPSRELARQIQEVIDKIGQFTDIKTFLAVPGSWSRNVRIDKHILIGTPGTLVDMLSRGGRIFDPKQIRVFVLDEADEMIALQGLGDQTTRIKRMLPPNVQNVLFSATFNDQVRSFAETFAPEANQLFLKLENVTVDAIKQLYMECNGEEGKFDALSALYDCMSIGQSIVFCKRKKTADDIAERLTSEGHSVASLHGDKQSRERDDILDGFRNGKTKVLITTNVVARGIDIQQVNMVVNYDVPDQGPEGNFEPDIETYIHRIGRTGRFGRKGCSVIFVHDGRSKSDVDYIMNTLGKPMKRIDAMNPADLEQLEKALKIAMKGPN</sequence>
<dbReference type="InterPro" id="IPR014001">
    <property type="entry name" value="Helicase_ATP-bd"/>
</dbReference>
<evidence type="ECO:0000256" key="1">
    <source>
        <dbReference type="ARBA" id="ARBA00012552"/>
    </source>
</evidence>
<keyword evidence="6" id="KW-0694">RNA-binding</keyword>
<keyword evidence="4 9" id="KW-0347">Helicase</keyword>
<keyword evidence="15" id="KW-1185">Reference proteome</keyword>
<dbReference type="RefSeq" id="XP_031861569.2">
    <property type="nucleotide sequence ID" value="XM_032003967.2"/>
</dbReference>
<proteinExistence type="inferred from homology"/>
<reference evidence="14" key="2">
    <citation type="submission" date="2024-01" db="EMBL/GenBank/DDBJ databases">
        <title>Comparative genomics of Cryptococcus and Kwoniella reveals pathogenesis evolution and contrasting modes of karyotype evolution via chromosome fusion or intercentromeric recombination.</title>
        <authorList>
            <person name="Coelho M.A."/>
            <person name="David-Palma M."/>
            <person name="Shea T."/>
            <person name="Bowers K."/>
            <person name="McGinley-Smith S."/>
            <person name="Mohammad A.W."/>
            <person name="Gnirke A."/>
            <person name="Yurkov A.M."/>
            <person name="Nowrousian M."/>
            <person name="Sun S."/>
            <person name="Cuomo C.A."/>
            <person name="Heitman J."/>
        </authorList>
    </citation>
    <scope>NUCLEOTIDE SEQUENCE</scope>
    <source>
        <strain evidence="14">CBS 12478</strain>
    </source>
</reference>
<keyword evidence="5 9" id="KW-0067">ATP-binding</keyword>
<dbReference type="PANTHER" id="PTHR47958">
    <property type="entry name" value="ATP-DEPENDENT RNA HELICASE DBP3"/>
    <property type="match status" value="1"/>
</dbReference>
<dbReference type="InterPro" id="IPR014014">
    <property type="entry name" value="RNA_helicase_DEAD_Q_motif"/>
</dbReference>
<evidence type="ECO:0000259" key="13">
    <source>
        <dbReference type="PROSITE" id="PS51195"/>
    </source>
</evidence>
<dbReference type="PROSITE" id="PS51195">
    <property type="entry name" value="Q_MOTIF"/>
    <property type="match status" value="1"/>
</dbReference>
<dbReference type="InterPro" id="IPR001650">
    <property type="entry name" value="Helicase_C-like"/>
</dbReference>
<evidence type="ECO:0000256" key="4">
    <source>
        <dbReference type="ARBA" id="ARBA00022806"/>
    </source>
</evidence>
<gene>
    <name evidence="14" type="ORF">CI109_104300</name>
</gene>
<comment type="similarity">
    <text evidence="9">Belongs to the DEAD box helicase family.</text>
</comment>
<dbReference type="CDD" id="cd17963">
    <property type="entry name" value="DEADc_DDX19_DDX25"/>
    <property type="match status" value="1"/>
</dbReference>
<dbReference type="Gene3D" id="3.40.50.300">
    <property type="entry name" value="P-loop containing nucleotide triphosphate hydrolases"/>
    <property type="match status" value="2"/>
</dbReference>
<dbReference type="SMART" id="SM00487">
    <property type="entry name" value="DEXDc"/>
    <property type="match status" value="1"/>
</dbReference>
<evidence type="ECO:0000256" key="8">
    <source>
        <dbReference type="PROSITE-ProRule" id="PRU00552"/>
    </source>
</evidence>
<feature type="domain" description="DEAD-box RNA helicase Q" evidence="13">
    <location>
        <begin position="181"/>
        <end position="209"/>
    </location>
</feature>
<dbReference type="Proteomes" id="UP000322225">
    <property type="component" value="Chromosome 7"/>
</dbReference>
<evidence type="ECO:0000256" key="3">
    <source>
        <dbReference type="ARBA" id="ARBA00022801"/>
    </source>
</evidence>
<dbReference type="EMBL" id="CP144057">
    <property type="protein sequence ID" value="WWD19833.1"/>
    <property type="molecule type" value="Genomic_DNA"/>
</dbReference>
<dbReference type="AlphaFoldDB" id="A0AAJ8LJL4"/>
<feature type="domain" description="Helicase C-terminal" evidence="12">
    <location>
        <begin position="394"/>
        <end position="566"/>
    </location>
</feature>
<comment type="catalytic activity">
    <reaction evidence="7">
        <text>ATP + H2O = ADP + phosphate + H(+)</text>
        <dbReference type="Rhea" id="RHEA:13065"/>
        <dbReference type="ChEBI" id="CHEBI:15377"/>
        <dbReference type="ChEBI" id="CHEBI:15378"/>
        <dbReference type="ChEBI" id="CHEBI:30616"/>
        <dbReference type="ChEBI" id="CHEBI:43474"/>
        <dbReference type="ChEBI" id="CHEBI:456216"/>
        <dbReference type="EC" id="3.6.4.13"/>
    </reaction>
</comment>
<evidence type="ECO:0000313" key="14">
    <source>
        <dbReference type="EMBL" id="WWD19833.1"/>
    </source>
</evidence>
<dbReference type="GO" id="GO:0005524">
    <property type="term" value="F:ATP binding"/>
    <property type="evidence" value="ECO:0007669"/>
    <property type="project" value="UniProtKB-KW"/>
</dbReference>
<feature type="region of interest" description="Disordered" evidence="10">
    <location>
        <begin position="1"/>
        <end position="116"/>
    </location>
</feature>
<dbReference type="InterPro" id="IPR027417">
    <property type="entry name" value="P-loop_NTPase"/>
</dbReference>
<protein>
    <recommendedName>
        <fullName evidence="1">RNA helicase</fullName>
        <ecNumber evidence="1">3.6.4.13</ecNumber>
    </recommendedName>
</protein>
<evidence type="ECO:0000256" key="7">
    <source>
        <dbReference type="ARBA" id="ARBA00047984"/>
    </source>
</evidence>
<feature type="short sequence motif" description="Q motif" evidence="8">
    <location>
        <begin position="181"/>
        <end position="209"/>
    </location>
</feature>
<dbReference type="SUPFAM" id="SSF52540">
    <property type="entry name" value="P-loop containing nucleoside triphosphate hydrolases"/>
    <property type="match status" value="1"/>
</dbReference>
<organism evidence="14 15">
    <name type="scientific">Kwoniella shandongensis</name>
    <dbReference type="NCBI Taxonomy" id="1734106"/>
    <lineage>
        <taxon>Eukaryota</taxon>
        <taxon>Fungi</taxon>
        <taxon>Dikarya</taxon>
        <taxon>Basidiomycota</taxon>
        <taxon>Agaricomycotina</taxon>
        <taxon>Tremellomycetes</taxon>
        <taxon>Tremellales</taxon>
        <taxon>Cryptococcaceae</taxon>
        <taxon>Kwoniella</taxon>
    </lineage>
</organism>
<dbReference type="PROSITE" id="PS51192">
    <property type="entry name" value="HELICASE_ATP_BIND_1"/>
    <property type="match status" value="1"/>
</dbReference>
<evidence type="ECO:0000256" key="9">
    <source>
        <dbReference type="RuleBase" id="RU000492"/>
    </source>
</evidence>
<keyword evidence="3 9" id="KW-0378">Hydrolase</keyword>
<dbReference type="GO" id="GO:0016787">
    <property type="term" value="F:hydrolase activity"/>
    <property type="evidence" value="ECO:0007669"/>
    <property type="project" value="UniProtKB-KW"/>
</dbReference>
<dbReference type="InterPro" id="IPR011545">
    <property type="entry name" value="DEAD/DEAH_box_helicase_dom"/>
</dbReference>
<name>A0AAJ8LJL4_9TREE</name>
<feature type="compositionally biased region" description="Low complexity" evidence="10">
    <location>
        <begin position="30"/>
        <end position="45"/>
    </location>
</feature>